<dbReference type="AlphaFoldDB" id="A0A150IWP3"/>
<protein>
    <submittedName>
        <fullName evidence="2">Uncharacterized protein</fullName>
    </submittedName>
</protein>
<sequence length="105" mass="12265">MTYTLTEIIFPYFLMSVFGIVGFLLTFNIVRAHRYEKIFFVFRNSPEDSKDNATTYAFFGIIFNGLYTFFWYAHPKPWGFLLAGLWIGFQIYISFTGTGAPKKIL</sequence>
<feature type="transmembrane region" description="Helical" evidence="1">
    <location>
        <begin position="12"/>
        <end position="32"/>
    </location>
</feature>
<gene>
    <name evidence="2" type="ORF">AMQ22_01736</name>
</gene>
<accession>A0A150IWP3</accession>
<organism evidence="2 3">
    <name type="scientific">Candidatus Methanofastidiosum methylothiophilum</name>
    <dbReference type="NCBI Taxonomy" id="1705564"/>
    <lineage>
        <taxon>Archaea</taxon>
        <taxon>Methanobacteriati</taxon>
        <taxon>Methanobacteriota</taxon>
        <taxon>Stenosarchaea group</taxon>
        <taxon>Candidatus Methanofastidiosia</taxon>
        <taxon>Candidatus Methanofastidiosales</taxon>
        <taxon>Candidatus Methanofastidiosaceae</taxon>
        <taxon>Candidatus Methanofastidiosum</taxon>
    </lineage>
</organism>
<proteinExistence type="predicted"/>
<keyword evidence="1" id="KW-0812">Transmembrane</keyword>
<reference evidence="2 3" key="1">
    <citation type="journal article" date="2016" name="ISME J.">
        <title>Chasing the elusive Euryarchaeota class WSA2: genomes reveal a uniquely fastidious methyl-reducing methanogen.</title>
        <authorList>
            <person name="Nobu M.K."/>
            <person name="Narihiro T."/>
            <person name="Kuroda K."/>
            <person name="Mei R."/>
            <person name="Liu W.T."/>
        </authorList>
    </citation>
    <scope>NUCLEOTIDE SEQUENCE [LARGE SCALE GENOMIC DNA]</scope>
    <source>
        <strain evidence="2">U1lsi0528_Bin055</strain>
    </source>
</reference>
<comment type="caution">
    <text evidence="2">The sequence shown here is derived from an EMBL/GenBank/DDBJ whole genome shotgun (WGS) entry which is preliminary data.</text>
</comment>
<evidence type="ECO:0000313" key="3">
    <source>
        <dbReference type="Proteomes" id="UP000075398"/>
    </source>
</evidence>
<dbReference type="Proteomes" id="UP000075398">
    <property type="component" value="Unassembled WGS sequence"/>
</dbReference>
<keyword evidence="1" id="KW-1133">Transmembrane helix</keyword>
<keyword evidence="1" id="KW-0472">Membrane</keyword>
<dbReference type="EMBL" id="LNGC01000109">
    <property type="protein sequence ID" value="KYC49084.1"/>
    <property type="molecule type" value="Genomic_DNA"/>
</dbReference>
<evidence type="ECO:0000256" key="1">
    <source>
        <dbReference type="SAM" id="Phobius"/>
    </source>
</evidence>
<name>A0A150IWP3_9EURY</name>
<evidence type="ECO:0000313" key="2">
    <source>
        <dbReference type="EMBL" id="KYC49084.1"/>
    </source>
</evidence>
<feature type="transmembrane region" description="Helical" evidence="1">
    <location>
        <begin position="78"/>
        <end position="95"/>
    </location>
</feature>
<feature type="transmembrane region" description="Helical" evidence="1">
    <location>
        <begin position="53"/>
        <end position="72"/>
    </location>
</feature>